<keyword evidence="1" id="KW-1133">Transmembrane helix</keyword>
<feature type="transmembrane region" description="Helical" evidence="1">
    <location>
        <begin position="88"/>
        <end position="110"/>
    </location>
</feature>
<dbReference type="Gene3D" id="3.30.530.20">
    <property type="match status" value="1"/>
</dbReference>
<dbReference type="SUPFAM" id="SSF55961">
    <property type="entry name" value="Bet v1-like"/>
    <property type="match status" value="1"/>
</dbReference>
<evidence type="ECO:0000256" key="1">
    <source>
        <dbReference type="SAM" id="Phobius"/>
    </source>
</evidence>
<evidence type="ECO:0000313" key="2">
    <source>
        <dbReference type="EMBL" id="QWG05708.1"/>
    </source>
</evidence>
<feature type="transmembrane region" description="Helical" evidence="1">
    <location>
        <begin position="33"/>
        <end position="51"/>
    </location>
</feature>
<feature type="transmembrane region" description="Helical" evidence="1">
    <location>
        <begin position="63"/>
        <end position="82"/>
    </location>
</feature>
<feature type="transmembrane region" description="Helical" evidence="1">
    <location>
        <begin position="117"/>
        <end position="135"/>
    </location>
</feature>
<name>A0ABX8GQX9_9BACT</name>
<gene>
    <name evidence="2" type="ORF">KM029_09960</name>
</gene>
<keyword evidence="1" id="KW-0472">Membrane</keyword>
<dbReference type="EMBL" id="CP076128">
    <property type="protein sequence ID" value="QWG05708.1"/>
    <property type="molecule type" value="Genomic_DNA"/>
</dbReference>
<keyword evidence="3" id="KW-1185">Reference proteome</keyword>
<accession>A0ABX8GQX9</accession>
<dbReference type="RefSeq" id="WP_144073152.1">
    <property type="nucleotide sequence ID" value="NZ_CP076128.1"/>
</dbReference>
<sequence>MNKLKLKAVGVTSISTIFLLAFGIYFIESYGALVFIFSPFLMGFLPSYIILKSGEKIKKRALFFLSLQVLGVIIMIILLIKMEGLICILMTSPLILICQWIGVGSAMMIMNRVTPKNINLLLIILGFVFSGFDYSNKESNQILTPITTTVVINAPIEKIWDEVIAFGTIAEPEELLFKTGISYPINAKIKGEGVGAIRYCNFTTGSFVEPITKWEKPTKLSFSVTSQPTPMHELNPFWEIQPPHLNGYFLSKKGEFNLKSISAYKTELSGTTWYTLNIKPVFYWGIWTNYILHSIHERVLNHIKQKTEASTTM</sequence>
<keyword evidence="1" id="KW-0812">Transmembrane</keyword>
<dbReference type="InterPro" id="IPR023393">
    <property type="entry name" value="START-like_dom_sf"/>
</dbReference>
<proteinExistence type="predicted"/>
<dbReference type="Proteomes" id="UP000682802">
    <property type="component" value="Chromosome 1"/>
</dbReference>
<evidence type="ECO:0000313" key="3">
    <source>
        <dbReference type="Proteomes" id="UP000682802"/>
    </source>
</evidence>
<organism evidence="2 3">
    <name type="scientific">Flammeovirga kamogawensis</name>
    <dbReference type="NCBI Taxonomy" id="373891"/>
    <lineage>
        <taxon>Bacteria</taxon>
        <taxon>Pseudomonadati</taxon>
        <taxon>Bacteroidota</taxon>
        <taxon>Cytophagia</taxon>
        <taxon>Cytophagales</taxon>
        <taxon>Flammeovirgaceae</taxon>
        <taxon>Flammeovirga</taxon>
    </lineage>
</organism>
<protein>
    <recommendedName>
        <fullName evidence="4">SRPBCC family protein</fullName>
    </recommendedName>
</protein>
<reference evidence="2 3" key="1">
    <citation type="submission" date="2021-05" db="EMBL/GenBank/DDBJ databases">
        <title>Comparative genomic studies on the polysaccharide-degrading batcterial strains of the Flammeovirga genus.</title>
        <authorList>
            <person name="Zewei F."/>
            <person name="Zheng Z."/>
            <person name="Yu L."/>
            <person name="Ruyue G."/>
            <person name="Yanhong M."/>
            <person name="Yuanyuan C."/>
            <person name="Jingyan G."/>
            <person name="Wenjun H."/>
        </authorList>
    </citation>
    <scope>NUCLEOTIDE SEQUENCE [LARGE SCALE GENOMIC DNA]</scope>
    <source>
        <strain evidence="2 3">YS10</strain>
    </source>
</reference>
<feature type="transmembrane region" description="Helical" evidence="1">
    <location>
        <begin position="7"/>
        <end position="27"/>
    </location>
</feature>
<evidence type="ECO:0008006" key="4">
    <source>
        <dbReference type="Google" id="ProtNLM"/>
    </source>
</evidence>